<feature type="compositionally biased region" description="Basic and acidic residues" evidence="1">
    <location>
        <begin position="141"/>
        <end position="154"/>
    </location>
</feature>
<feature type="compositionally biased region" description="Polar residues" evidence="1">
    <location>
        <begin position="215"/>
        <end position="232"/>
    </location>
</feature>
<feature type="compositionally biased region" description="Basic and acidic residues" evidence="1">
    <location>
        <begin position="367"/>
        <end position="376"/>
    </location>
</feature>
<feature type="compositionally biased region" description="Polar residues" evidence="1">
    <location>
        <begin position="323"/>
        <end position="341"/>
    </location>
</feature>
<proteinExistence type="predicted"/>
<keyword evidence="2" id="KW-1185">Reference proteome</keyword>
<feature type="compositionally biased region" description="Polar residues" evidence="1">
    <location>
        <begin position="573"/>
        <end position="587"/>
    </location>
</feature>
<name>A0ABM3I7M4_ZIZJJ</name>
<dbReference type="InterPro" id="IPR038777">
    <property type="entry name" value="At4g18490-like"/>
</dbReference>
<feature type="region of interest" description="Disordered" evidence="1">
    <location>
        <begin position="323"/>
        <end position="392"/>
    </location>
</feature>
<dbReference type="PANTHER" id="PTHR36380:SF1">
    <property type="entry name" value="OS01G0755100 PROTEIN"/>
    <property type="match status" value="1"/>
</dbReference>
<protein>
    <submittedName>
        <fullName evidence="3 4">Uncharacterized protein At4g18490 isoform X1</fullName>
    </submittedName>
</protein>
<dbReference type="GeneID" id="107410881"/>
<dbReference type="Proteomes" id="UP001652623">
    <property type="component" value="Chromosome 1"/>
</dbReference>
<evidence type="ECO:0000256" key="1">
    <source>
        <dbReference type="SAM" id="MobiDB-lite"/>
    </source>
</evidence>
<sequence length="835" mass="91660">MGEAEKGTSSVNPKKKNTLLDDDIGKEFLSSWKSMSVTEDDAMDFSFNTISKGKKKTFNFENLDANFNLDGEFGKLSSFKVDMSDFDLSCSPQKVAKPKERSEGKSASGNRQGKQDPFGFSFDFNELDSFNFEPCLMKEEKNLNKNQSSKKEVSSDGIRGKGSRSNLIEGVGGVDDTITMELAASKSVPASKVESLGSGHASSMKDDCAAKIETSGNLINTRSSPENKAINNSEEERGQQSHFYESALSTELCAHPAMLHFPGQTPVQINSNRNAVPEGETEIFPGGTKLHITTSQKEDTNVNMMVGVGSHQENMTMRNSSVPHVTTSGSNNVGRNQSGSEISIGAVDDAKSTEDDLDIEDNSTSCDSRKATHDNEDHEENQNLTSKPPSAQLGRGMVLDIQMKNNQEFQIISDPVFDKLMLLNENEPRGFCSNALKKSNGSKPLLHQSSSFEIKSLSSGIRSTCPMKISAAAENGDHKNANDAQIGSRLCGNPVSIETESTKRKDILRGSEKNVQDHSNIKEGFNSDGLPSGCKLVGNSQSQLHYMEVTKREPIMLGHELKVKEQNPLGFQVSSSEKTNSSNQRSVNPKLLFSRTESTQKSNIISVEGSKPSPVEAGIVESDFSTWKLSKTLEGASKVSSNSKALKETNSQLSSEKNKNIQSHTAMDTNHPVNITENLLQLNLSLKRKANELPDADLVSLKPLKRLTKLHCESSFCSDSKPLPGVVEEKVCIHENKVEHPTSELGSPQKVNVMELEISSLLENDGNVKKAEAYTKELEDICNMLKRKHEEAKEILLRAVVNNNKLLMLNHPIYEVKIRKVQKFAAELMSKELKA</sequence>
<evidence type="ECO:0000313" key="3">
    <source>
        <dbReference type="RefSeq" id="XP_048322342.2"/>
    </source>
</evidence>
<accession>A0ABM3I7M4</accession>
<evidence type="ECO:0000313" key="4">
    <source>
        <dbReference type="RefSeq" id="XP_048322345.2"/>
    </source>
</evidence>
<evidence type="ECO:0000313" key="2">
    <source>
        <dbReference type="Proteomes" id="UP001652623"/>
    </source>
</evidence>
<organism evidence="2 3">
    <name type="scientific">Ziziphus jujuba</name>
    <name type="common">Chinese jujube</name>
    <name type="synonym">Ziziphus sativa</name>
    <dbReference type="NCBI Taxonomy" id="326968"/>
    <lineage>
        <taxon>Eukaryota</taxon>
        <taxon>Viridiplantae</taxon>
        <taxon>Streptophyta</taxon>
        <taxon>Embryophyta</taxon>
        <taxon>Tracheophyta</taxon>
        <taxon>Spermatophyta</taxon>
        <taxon>Magnoliopsida</taxon>
        <taxon>eudicotyledons</taxon>
        <taxon>Gunneridae</taxon>
        <taxon>Pentapetalae</taxon>
        <taxon>rosids</taxon>
        <taxon>fabids</taxon>
        <taxon>Rosales</taxon>
        <taxon>Rhamnaceae</taxon>
        <taxon>Paliureae</taxon>
        <taxon>Ziziphus</taxon>
    </lineage>
</organism>
<reference evidence="2 3" key="1">
    <citation type="submission" date="2025-05" db="UniProtKB">
        <authorList>
            <consortium name="RefSeq"/>
        </authorList>
    </citation>
    <scope>NUCLEOTIDE SEQUENCE [LARGE SCALE GENOMIC DNA]</scope>
    <source>
        <tissue evidence="3 4">Seedling</tissue>
    </source>
</reference>
<feature type="region of interest" description="Disordered" evidence="1">
    <location>
        <begin position="573"/>
        <end position="595"/>
    </location>
</feature>
<feature type="region of interest" description="Disordered" evidence="1">
    <location>
        <begin position="90"/>
        <end position="117"/>
    </location>
</feature>
<feature type="region of interest" description="Disordered" evidence="1">
    <location>
        <begin position="215"/>
        <end position="239"/>
    </location>
</feature>
<feature type="region of interest" description="Disordered" evidence="1">
    <location>
        <begin position="638"/>
        <end position="659"/>
    </location>
</feature>
<dbReference type="PANTHER" id="PTHR36380">
    <property type="entry name" value="BNAA03G58330D PROTEIN"/>
    <property type="match status" value="1"/>
</dbReference>
<gene>
    <name evidence="3 4" type="primary">LOC107410881</name>
</gene>
<feature type="region of interest" description="Disordered" evidence="1">
    <location>
        <begin position="141"/>
        <end position="164"/>
    </location>
</feature>
<dbReference type="RefSeq" id="XP_048322345.2">
    <property type="nucleotide sequence ID" value="XM_048466388.2"/>
</dbReference>
<dbReference type="RefSeq" id="XP_048322342.2">
    <property type="nucleotide sequence ID" value="XM_048466385.2"/>
</dbReference>